<dbReference type="Pfam" id="PF01609">
    <property type="entry name" value="DDE_Tnp_1"/>
    <property type="match status" value="1"/>
</dbReference>
<accession>A0A2G8SVJ7</accession>
<dbReference type="RefSeq" id="WP_099917955.1">
    <property type="nucleotide sequence ID" value="NZ_PDOB01000084.1"/>
</dbReference>
<dbReference type="Proteomes" id="UP000228593">
    <property type="component" value="Unassembled WGS sequence"/>
</dbReference>
<keyword evidence="4" id="KW-0233">DNA recombination</keyword>
<evidence type="ECO:0000256" key="4">
    <source>
        <dbReference type="ARBA" id="ARBA00023172"/>
    </source>
</evidence>
<dbReference type="InterPro" id="IPR012337">
    <property type="entry name" value="RNaseH-like_sf"/>
</dbReference>
<sequence length="422" mass="47613">MSVLTTLFQDFAARLCSTEFLRDARHPDHPTAFSRCRKLPLATLVAIMLTGMRMSVQAEMDTFFAHLRLQAQLVHEVSEQAFAQARAKLSLVAIPGLNDWLIARAELDGFVPRWRGLRLVAADGSTVRFGLRASHVKRAALADQILFGLFLPGPDLMLAASLHSIHERGERQFLIEHLDRLSPDDLLLLDRGYPASWLVAVLNQRAIKFCMRVDNTDGGYACVREFVRSGAIERIVMLRAPNKQDALDYECPRKPQRVRLVRHVLPNGEQRVLMTNLFDDKLFPADCFGELYHKRWGIEEAFKRLKHRLNLEHVTGLSQQAVVQDVAAKIVCDNLQALVSITAHADADLPENKRINHAYAHTALKPLMPILLLGAKIGRKVGVLLRGLLGLIAGRTYRHRENRLKPRKPGAKPHKKMTQKNC</sequence>
<evidence type="ECO:0000259" key="6">
    <source>
        <dbReference type="Pfam" id="PF01609"/>
    </source>
</evidence>
<dbReference type="InterPro" id="IPR002559">
    <property type="entry name" value="Transposase_11"/>
</dbReference>
<evidence type="ECO:0000256" key="1">
    <source>
        <dbReference type="ARBA" id="ARBA00010075"/>
    </source>
</evidence>
<dbReference type="Gene3D" id="3.90.350.10">
    <property type="entry name" value="Transposase Inhibitor Protein From Tn5, Chain A, domain 1"/>
    <property type="match status" value="1"/>
</dbReference>
<keyword evidence="3" id="KW-0238">DNA-binding</keyword>
<evidence type="ECO:0000256" key="3">
    <source>
        <dbReference type="ARBA" id="ARBA00023125"/>
    </source>
</evidence>
<organism evidence="7 8">
    <name type="scientific">Massilia psychrophila</name>
    <dbReference type="NCBI Taxonomy" id="1603353"/>
    <lineage>
        <taxon>Bacteria</taxon>
        <taxon>Pseudomonadati</taxon>
        <taxon>Pseudomonadota</taxon>
        <taxon>Betaproteobacteria</taxon>
        <taxon>Burkholderiales</taxon>
        <taxon>Oxalobacteraceae</taxon>
        <taxon>Telluria group</taxon>
        <taxon>Massilia</taxon>
    </lineage>
</organism>
<dbReference type="AlphaFoldDB" id="A0A2G8SVJ7"/>
<dbReference type="GO" id="GO:0004803">
    <property type="term" value="F:transposase activity"/>
    <property type="evidence" value="ECO:0007669"/>
    <property type="project" value="InterPro"/>
</dbReference>
<evidence type="ECO:0000256" key="2">
    <source>
        <dbReference type="ARBA" id="ARBA00022578"/>
    </source>
</evidence>
<dbReference type="OrthoDB" id="9796012at2"/>
<keyword evidence="2" id="KW-0815">Transposition</keyword>
<feature type="domain" description="Transposase IS4-like" evidence="6">
    <location>
        <begin position="169"/>
        <end position="332"/>
    </location>
</feature>
<proteinExistence type="inferred from homology"/>
<dbReference type="PANTHER" id="PTHR33258:SF1">
    <property type="entry name" value="TRANSPOSASE INSL FOR INSERTION SEQUENCE ELEMENT IS186A-RELATED"/>
    <property type="match status" value="1"/>
</dbReference>
<comment type="similarity">
    <text evidence="1">Belongs to the transposase 11 family.</text>
</comment>
<dbReference type="GO" id="GO:0003677">
    <property type="term" value="F:DNA binding"/>
    <property type="evidence" value="ECO:0007669"/>
    <property type="project" value="UniProtKB-KW"/>
</dbReference>
<dbReference type="EMBL" id="PDOB01000084">
    <property type="protein sequence ID" value="PIL37791.1"/>
    <property type="molecule type" value="Genomic_DNA"/>
</dbReference>
<comment type="caution">
    <text evidence="7">The sequence shown here is derived from an EMBL/GenBank/DDBJ whole genome shotgun (WGS) entry which is preliminary data.</text>
</comment>
<dbReference type="InterPro" id="IPR047952">
    <property type="entry name" value="Transpos_IS4"/>
</dbReference>
<dbReference type="SUPFAM" id="SSF53098">
    <property type="entry name" value="Ribonuclease H-like"/>
    <property type="match status" value="1"/>
</dbReference>
<feature type="region of interest" description="Disordered" evidence="5">
    <location>
        <begin position="400"/>
        <end position="422"/>
    </location>
</feature>
<protein>
    <submittedName>
        <fullName evidence="7">Transposase</fullName>
    </submittedName>
</protein>
<keyword evidence="8" id="KW-1185">Reference proteome</keyword>
<gene>
    <name evidence="7" type="ORF">CR103_21650</name>
</gene>
<dbReference type="GO" id="GO:0006313">
    <property type="term" value="P:DNA transposition"/>
    <property type="evidence" value="ECO:0007669"/>
    <property type="project" value="InterPro"/>
</dbReference>
<name>A0A2G8SVJ7_9BURK</name>
<dbReference type="PANTHER" id="PTHR33258">
    <property type="entry name" value="TRANSPOSASE INSL FOR INSERTION SEQUENCE ELEMENT IS186A-RELATED"/>
    <property type="match status" value="1"/>
</dbReference>
<reference evidence="7 8" key="1">
    <citation type="submission" date="2017-10" db="EMBL/GenBank/DDBJ databases">
        <title>Massilia psychrophilum sp. nov., a novel purple-pigmented bacterium isolated from Tianshan glacier, Xinjiang Municipality, China.</title>
        <authorList>
            <person name="Wang H."/>
        </authorList>
    </citation>
    <scope>NUCLEOTIDE SEQUENCE [LARGE SCALE GENOMIC DNA]</scope>
    <source>
        <strain evidence="7 8">JCM 30813</strain>
    </source>
</reference>
<evidence type="ECO:0000313" key="8">
    <source>
        <dbReference type="Proteomes" id="UP000228593"/>
    </source>
</evidence>
<evidence type="ECO:0000256" key="5">
    <source>
        <dbReference type="SAM" id="MobiDB-lite"/>
    </source>
</evidence>
<evidence type="ECO:0000313" key="7">
    <source>
        <dbReference type="EMBL" id="PIL37791.1"/>
    </source>
</evidence>
<dbReference type="NCBIfam" id="NF033592">
    <property type="entry name" value="transpos_IS4_1"/>
    <property type="match status" value="1"/>
</dbReference>